<reference evidence="9" key="1">
    <citation type="submission" date="2016-10" db="EMBL/GenBank/DDBJ databases">
        <authorList>
            <person name="Varghese N."/>
            <person name="Submissions S."/>
        </authorList>
    </citation>
    <scope>NUCLEOTIDE SEQUENCE [LARGE SCALE GENOMIC DNA]</scope>
    <source>
        <strain evidence="9">IBRC-M 10403</strain>
    </source>
</reference>
<dbReference type="Gene3D" id="1.20.1250.20">
    <property type="entry name" value="MFS general substrate transporter like domains"/>
    <property type="match status" value="1"/>
</dbReference>
<feature type="transmembrane region" description="Helical" evidence="6">
    <location>
        <begin position="255"/>
        <end position="278"/>
    </location>
</feature>
<dbReference type="CDD" id="cd06173">
    <property type="entry name" value="MFS_MefA_like"/>
    <property type="match status" value="1"/>
</dbReference>
<comment type="subcellular location">
    <subcellularLocation>
        <location evidence="1">Cell membrane</location>
        <topology evidence="1">Multi-pass membrane protein</topology>
    </subcellularLocation>
</comment>
<feature type="transmembrane region" description="Helical" evidence="6">
    <location>
        <begin position="385"/>
        <end position="402"/>
    </location>
</feature>
<dbReference type="PANTHER" id="PTHR23513:SF6">
    <property type="entry name" value="MAJOR FACILITATOR SUPERFAMILY ASSOCIATED DOMAIN-CONTAINING PROTEIN"/>
    <property type="match status" value="1"/>
</dbReference>
<feature type="transmembrane region" description="Helical" evidence="6">
    <location>
        <begin position="226"/>
        <end position="249"/>
    </location>
</feature>
<dbReference type="PROSITE" id="PS50850">
    <property type="entry name" value="MFS"/>
    <property type="match status" value="1"/>
</dbReference>
<dbReference type="Proteomes" id="UP000199501">
    <property type="component" value="Unassembled WGS sequence"/>
</dbReference>
<keyword evidence="3 6" id="KW-0812">Transmembrane</keyword>
<protein>
    <submittedName>
        <fullName evidence="8">Predicted arabinose efflux permease, MFS family</fullName>
    </submittedName>
</protein>
<evidence type="ECO:0000256" key="1">
    <source>
        <dbReference type="ARBA" id="ARBA00004651"/>
    </source>
</evidence>
<accession>A0A1G6UEE4</accession>
<feature type="transmembrane region" description="Helical" evidence="6">
    <location>
        <begin position="290"/>
        <end position="309"/>
    </location>
</feature>
<dbReference type="SUPFAM" id="SSF103473">
    <property type="entry name" value="MFS general substrate transporter"/>
    <property type="match status" value="1"/>
</dbReference>
<organism evidence="8 9">
    <name type="scientific">Actinokineospora iranica</name>
    <dbReference type="NCBI Taxonomy" id="1271860"/>
    <lineage>
        <taxon>Bacteria</taxon>
        <taxon>Bacillati</taxon>
        <taxon>Actinomycetota</taxon>
        <taxon>Actinomycetes</taxon>
        <taxon>Pseudonocardiales</taxon>
        <taxon>Pseudonocardiaceae</taxon>
        <taxon>Actinokineospora</taxon>
    </lineage>
</organism>
<feature type="transmembrane region" description="Helical" evidence="6">
    <location>
        <begin position="315"/>
        <end position="338"/>
    </location>
</feature>
<feature type="transmembrane region" description="Helical" evidence="6">
    <location>
        <begin position="359"/>
        <end position="379"/>
    </location>
</feature>
<dbReference type="OrthoDB" id="9815525at2"/>
<dbReference type="EMBL" id="FMZZ01000010">
    <property type="protein sequence ID" value="SDD39760.1"/>
    <property type="molecule type" value="Genomic_DNA"/>
</dbReference>
<evidence type="ECO:0000313" key="8">
    <source>
        <dbReference type="EMBL" id="SDD39760.1"/>
    </source>
</evidence>
<evidence type="ECO:0000256" key="5">
    <source>
        <dbReference type="ARBA" id="ARBA00023136"/>
    </source>
</evidence>
<feature type="transmembrane region" description="Helical" evidence="6">
    <location>
        <begin position="20"/>
        <end position="46"/>
    </location>
</feature>
<evidence type="ECO:0000313" key="9">
    <source>
        <dbReference type="Proteomes" id="UP000199501"/>
    </source>
</evidence>
<sequence length="424" mass="44361">MSAADQKSLRHNRDFSRFWFGETVSLFGVQVTNLALPLTAVLVLQVSPEELGLLRSFAFLPFLFLALPFGVLVDRKPKRPLMITANLLRAGLVALVPIMAAAGLLSVPALAAIVLAIGVCTVLFEVCWLSYVPVIVDQEHLVAANGRVSASSSAAEFAGPGLGGLLVQVLTAPYALVVNAGSYLASVLSLWAIRVPEEVRPSAKRHIGKEIAEGIGFIVGQPYLRVLAVAGAAFNFCYMFVEALFVIYAVRDLGFGPGLIGLIVALSAVGGVLGASLAAGLVRRYRFGRVYAAAVLVGYGGPLLIPLVAGPPWLTVIVVTAGFFFMRAGLAVSNVAGTSLRQAVTPRELLGRMTAGMRTLMWGIGTTGAIVGGVVGGWLGLRAGLWVAAVGFLVAALPILLSRIPRLGEMPSLASPEPAARPAD</sequence>
<dbReference type="PANTHER" id="PTHR23513">
    <property type="entry name" value="INTEGRAL MEMBRANE EFFLUX PROTEIN-RELATED"/>
    <property type="match status" value="1"/>
</dbReference>
<name>A0A1G6UEE4_9PSEU</name>
<keyword evidence="9" id="KW-1185">Reference proteome</keyword>
<evidence type="ECO:0000256" key="2">
    <source>
        <dbReference type="ARBA" id="ARBA00022475"/>
    </source>
</evidence>
<dbReference type="RefSeq" id="WP_091453677.1">
    <property type="nucleotide sequence ID" value="NZ_FMZZ01000010.1"/>
</dbReference>
<gene>
    <name evidence="8" type="ORF">SAMN05216174_110238</name>
</gene>
<proteinExistence type="predicted"/>
<dbReference type="AlphaFoldDB" id="A0A1G6UEE4"/>
<evidence type="ECO:0000256" key="6">
    <source>
        <dbReference type="SAM" id="Phobius"/>
    </source>
</evidence>
<keyword evidence="4 6" id="KW-1133">Transmembrane helix</keyword>
<evidence type="ECO:0000256" key="4">
    <source>
        <dbReference type="ARBA" id="ARBA00022989"/>
    </source>
</evidence>
<dbReference type="Pfam" id="PF07690">
    <property type="entry name" value="MFS_1"/>
    <property type="match status" value="1"/>
</dbReference>
<dbReference type="GO" id="GO:0005886">
    <property type="term" value="C:plasma membrane"/>
    <property type="evidence" value="ECO:0007669"/>
    <property type="project" value="UniProtKB-SubCell"/>
</dbReference>
<keyword evidence="5 6" id="KW-0472">Membrane</keyword>
<evidence type="ECO:0000259" key="7">
    <source>
        <dbReference type="PROSITE" id="PS50850"/>
    </source>
</evidence>
<feature type="transmembrane region" description="Helical" evidence="6">
    <location>
        <begin position="52"/>
        <end position="73"/>
    </location>
</feature>
<dbReference type="InterPro" id="IPR036259">
    <property type="entry name" value="MFS_trans_sf"/>
</dbReference>
<dbReference type="InterPro" id="IPR011701">
    <property type="entry name" value="MFS"/>
</dbReference>
<evidence type="ECO:0000256" key="3">
    <source>
        <dbReference type="ARBA" id="ARBA00022692"/>
    </source>
</evidence>
<dbReference type="InterPro" id="IPR020846">
    <property type="entry name" value="MFS_dom"/>
</dbReference>
<keyword evidence="2" id="KW-1003">Cell membrane</keyword>
<feature type="domain" description="Major facilitator superfamily (MFS) profile" evidence="7">
    <location>
        <begin position="223"/>
        <end position="424"/>
    </location>
</feature>
<dbReference type="GO" id="GO:0022857">
    <property type="term" value="F:transmembrane transporter activity"/>
    <property type="evidence" value="ECO:0007669"/>
    <property type="project" value="InterPro"/>
</dbReference>
<dbReference type="STRING" id="1271860.SAMN05216174_110238"/>
<feature type="transmembrane region" description="Helical" evidence="6">
    <location>
        <begin position="94"/>
        <end position="124"/>
    </location>
</feature>